<evidence type="ECO:0000259" key="2">
    <source>
        <dbReference type="Pfam" id="PF04324"/>
    </source>
</evidence>
<name>A0A4R8UKM4_9MICO</name>
<comment type="caution">
    <text evidence="3">The sequence shown here is derived from an EMBL/GenBank/DDBJ whole genome shotgun (WGS) entry which is preliminary data.</text>
</comment>
<dbReference type="OrthoDB" id="9801699at2"/>
<dbReference type="Gene3D" id="1.10.10.1100">
    <property type="entry name" value="BFD-like [2Fe-2S]-binding domain"/>
    <property type="match status" value="1"/>
</dbReference>
<feature type="domain" description="BFD-like [2Fe-2S]-binding" evidence="2">
    <location>
        <begin position="5"/>
        <end position="54"/>
    </location>
</feature>
<dbReference type="InterPro" id="IPR041854">
    <property type="entry name" value="BFD-like_2Fe2S-bd_dom_sf"/>
</dbReference>
<dbReference type="Proteomes" id="UP000297866">
    <property type="component" value="Unassembled WGS sequence"/>
</dbReference>
<gene>
    <name evidence="3" type="ORF">E3O23_00780</name>
</gene>
<evidence type="ECO:0000313" key="3">
    <source>
        <dbReference type="EMBL" id="TFB56306.1"/>
    </source>
</evidence>
<protein>
    <submittedName>
        <fullName evidence="3">(2Fe-2S)-binding protein</fullName>
    </submittedName>
</protein>
<dbReference type="RefSeq" id="WP_134486873.1">
    <property type="nucleotide sequence ID" value="NZ_SOEZ01000007.1"/>
</dbReference>
<dbReference type="Pfam" id="PF04324">
    <property type="entry name" value="Fer2_BFD"/>
    <property type="match status" value="1"/>
</dbReference>
<dbReference type="AlphaFoldDB" id="A0A4R8UKM4"/>
<dbReference type="PANTHER" id="PTHR42949">
    <property type="entry name" value="ANAEROBIC GLYCEROL-3-PHOSPHATE DEHYDROGENASE SUBUNIT B"/>
    <property type="match status" value="1"/>
</dbReference>
<accession>A0A4R8UKM4</accession>
<dbReference type="EMBL" id="SOEZ01000007">
    <property type="protein sequence ID" value="TFB56306.1"/>
    <property type="molecule type" value="Genomic_DNA"/>
</dbReference>
<keyword evidence="4" id="KW-1185">Reference proteome</keyword>
<organism evidence="3 4">
    <name type="scientific">Cryobacterium tagatosivorans</name>
    <dbReference type="NCBI Taxonomy" id="1259199"/>
    <lineage>
        <taxon>Bacteria</taxon>
        <taxon>Bacillati</taxon>
        <taxon>Actinomycetota</taxon>
        <taxon>Actinomycetes</taxon>
        <taxon>Micrococcales</taxon>
        <taxon>Microbacteriaceae</taxon>
        <taxon>Cryobacterium</taxon>
    </lineage>
</organism>
<dbReference type="PANTHER" id="PTHR42949:SF3">
    <property type="entry name" value="ANAEROBIC GLYCEROL-3-PHOSPHATE DEHYDROGENASE SUBUNIT B"/>
    <property type="match status" value="1"/>
</dbReference>
<dbReference type="GO" id="GO:0016491">
    <property type="term" value="F:oxidoreductase activity"/>
    <property type="evidence" value="ECO:0007669"/>
    <property type="project" value="UniProtKB-KW"/>
</dbReference>
<evidence type="ECO:0000256" key="1">
    <source>
        <dbReference type="ARBA" id="ARBA00023002"/>
    </source>
</evidence>
<dbReference type="InterPro" id="IPR007419">
    <property type="entry name" value="BFD-like_2Fe2S-bd_dom"/>
</dbReference>
<dbReference type="InterPro" id="IPR051691">
    <property type="entry name" value="Metab_Enz_Cyan_OpOx_G3PDH"/>
</dbReference>
<dbReference type="CDD" id="cd19946">
    <property type="entry name" value="GlpA-like_Fer2_BFD-like"/>
    <property type="match status" value="1"/>
</dbReference>
<keyword evidence="1" id="KW-0560">Oxidoreductase</keyword>
<proteinExistence type="predicted"/>
<reference evidence="3 4" key="1">
    <citation type="submission" date="2019-03" db="EMBL/GenBank/DDBJ databases">
        <title>Genomics of glacier-inhabiting Cryobacterium strains.</title>
        <authorList>
            <person name="Liu Q."/>
            <person name="Xin Y.-H."/>
        </authorList>
    </citation>
    <scope>NUCLEOTIDE SEQUENCE [LARGE SCALE GENOMIC DNA]</scope>
    <source>
        <strain evidence="3 4">Sr47</strain>
    </source>
</reference>
<evidence type="ECO:0000313" key="4">
    <source>
        <dbReference type="Proteomes" id="UP000297866"/>
    </source>
</evidence>
<sequence>MNDHMICRCEDVTASDVRAAIDAGACNAQEVKMRTRAGMGPCQGRVCRPAVEAMVGVSGEGVLQSTSSMTVHLPIRPVSLQDLVIIREQ</sequence>